<protein>
    <recommendedName>
        <fullName evidence="4">Proline-rich protein</fullName>
    </recommendedName>
</protein>
<dbReference type="RefSeq" id="WP_310094763.1">
    <property type="nucleotide sequence ID" value="NZ_JAVDTT010000003.1"/>
</dbReference>
<proteinExistence type="predicted"/>
<evidence type="ECO:0000256" key="1">
    <source>
        <dbReference type="SAM" id="MobiDB-lite"/>
    </source>
</evidence>
<dbReference type="Proteomes" id="UP001254759">
    <property type="component" value="Unassembled WGS sequence"/>
</dbReference>
<comment type="caution">
    <text evidence="2">The sequence shown here is derived from an EMBL/GenBank/DDBJ whole genome shotgun (WGS) entry which is preliminary data.</text>
</comment>
<dbReference type="EMBL" id="JAVDTT010000003">
    <property type="protein sequence ID" value="MDR6842578.1"/>
    <property type="molecule type" value="Genomic_DNA"/>
</dbReference>
<evidence type="ECO:0000313" key="2">
    <source>
        <dbReference type="EMBL" id="MDR6842578.1"/>
    </source>
</evidence>
<organism evidence="2 3">
    <name type="scientific">Pseudoxanthomonas sacheonensis</name>
    <dbReference type="NCBI Taxonomy" id="443615"/>
    <lineage>
        <taxon>Bacteria</taxon>
        <taxon>Pseudomonadati</taxon>
        <taxon>Pseudomonadota</taxon>
        <taxon>Gammaproteobacteria</taxon>
        <taxon>Lysobacterales</taxon>
        <taxon>Lysobacteraceae</taxon>
        <taxon>Pseudoxanthomonas</taxon>
    </lineage>
</organism>
<name>A0ABU1RUY2_9GAMM</name>
<gene>
    <name evidence="2" type="ORF">J2W94_002872</name>
</gene>
<feature type="compositionally biased region" description="Pro residues" evidence="1">
    <location>
        <begin position="71"/>
        <end position="92"/>
    </location>
</feature>
<keyword evidence="3" id="KW-1185">Reference proteome</keyword>
<feature type="region of interest" description="Disordered" evidence="1">
    <location>
        <begin position="71"/>
        <end position="94"/>
    </location>
</feature>
<accession>A0ABU1RUY2</accession>
<evidence type="ECO:0000313" key="3">
    <source>
        <dbReference type="Proteomes" id="UP001254759"/>
    </source>
</evidence>
<evidence type="ECO:0008006" key="4">
    <source>
        <dbReference type="Google" id="ProtNLM"/>
    </source>
</evidence>
<sequence>MGELYYKTDAGKQEIQDRGRKLPASLRSLLLMVDGQRDQAQLRDLMTGLRAPEDALEQLLVMGLVKRNDPAVPPAPAAPPASPAPPVAPTPTPTSATLAELAAAAGPLPGEVQLPADFGRYRRLYEIVTDTVRRHLGLKGYFLQLKVEKCADVDALLALLPEIATALTKAKDHTFATEWLTRTRAEVQA</sequence>
<reference evidence="2 3" key="1">
    <citation type="submission" date="2023-07" db="EMBL/GenBank/DDBJ databases">
        <title>Sorghum-associated microbial communities from plants grown in Nebraska, USA.</title>
        <authorList>
            <person name="Schachtman D."/>
        </authorList>
    </citation>
    <scope>NUCLEOTIDE SEQUENCE [LARGE SCALE GENOMIC DNA]</scope>
    <source>
        <strain evidence="2 3">BE107</strain>
    </source>
</reference>